<gene>
    <name evidence="4" type="ORF">FV139_20845</name>
</gene>
<evidence type="ECO:0000256" key="1">
    <source>
        <dbReference type="ARBA" id="ARBA00023125"/>
    </source>
</evidence>
<reference evidence="4 5" key="1">
    <citation type="submission" date="2019-08" db="EMBL/GenBank/DDBJ databases">
        <title>Parahaliea maris sp. nov., isolated from the surface seawater.</title>
        <authorList>
            <person name="Liu Y."/>
        </authorList>
    </citation>
    <scope>NUCLEOTIDE SEQUENCE [LARGE SCALE GENOMIC DNA]</scope>
    <source>
        <strain evidence="4 5">HSLHS9</strain>
    </source>
</reference>
<dbReference type="AlphaFoldDB" id="A0A5C8ZMZ0"/>
<dbReference type="GO" id="GO:0006355">
    <property type="term" value="P:regulation of DNA-templated transcription"/>
    <property type="evidence" value="ECO:0007669"/>
    <property type="project" value="InterPro"/>
</dbReference>
<evidence type="ECO:0000259" key="3">
    <source>
        <dbReference type="PROSITE" id="PS51755"/>
    </source>
</evidence>
<dbReference type="CDD" id="cd00383">
    <property type="entry name" value="trans_reg_C"/>
    <property type="match status" value="1"/>
</dbReference>
<dbReference type="SUPFAM" id="SSF52964">
    <property type="entry name" value="TolB, N-terminal domain"/>
    <property type="match status" value="1"/>
</dbReference>
<evidence type="ECO:0000313" key="5">
    <source>
        <dbReference type="Proteomes" id="UP000321039"/>
    </source>
</evidence>
<dbReference type="GO" id="GO:0003677">
    <property type="term" value="F:DNA binding"/>
    <property type="evidence" value="ECO:0007669"/>
    <property type="project" value="UniProtKB-UniRule"/>
</dbReference>
<dbReference type="InterPro" id="IPR036388">
    <property type="entry name" value="WH-like_DNA-bd_sf"/>
</dbReference>
<dbReference type="EMBL" id="VRZA01000014">
    <property type="protein sequence ID" value="TXS88927.1"/>
    <property type="molecule type" value="Genomic_DNA"/>
</dbReference>
<keyword evidence="1 2" id="KW-0238">DNA-binding</keyword>
<protein>
    <recommendedName>
        <fullName evidence="3">OmpR/PhoB-type domain-containing protein</fullName>
    </recommendedName>
</protein>
<dbReference type="InterPro" id="IPR016032">
    <property type="entry name" value="Sig_transdc_resp-reg_C-effctor"/>
</dbReference>
<dbReference type="GO" id="GO:0000160">
    <property type="term" value="P:phosphorelay signal transduction system"/>
    <property type="evidence" value="ECO:0007669"/>
    <property type="project" value="InterPro"/>
</dbReference>
<dbReference type="SMART" id="SM00862">
    <property type="entry name" value="Trans_reg_C"/>
    <property type="match status" value="1"/>
</dbReference>
<dbReference type="RefSeq" id="WP_148070430.1">
    <property type="nucleotide sequence ID" value="NZ_VRZA01000014.1"/>
</dbReference>
<evidence type="ECO:0000256" key="2">
    <source>
        <dbReference type="PROSITE-ProRule" id="PRU01091"/>
    </source>
</evidence>
<dbReference type="InterPro" id="IPR001867">
    <property type="entry name" value="OmpR/PhoB-type_DNA-bd"/>
</dbReference>
<proteinExistence type="predicted"/>
<dbReference type="Gene3D" id="1.10.10.10">
    <property type="entry name" value="Winged helix-like DNA-binding domain superfamily/Winged helix DNA-binding domain"/>
    <property type="match status" value="1"/>
</dbReference>
<dbReference type="Proteomes" id="UP000321039">
    <property type="component" value="Unassembled WGS sequence"/>
</dbReference>
<keyword evidence="5" id="KW-1185">Reference proteome</keyword>
<name>A0A5C8ZMZ0_9GAMM</name>
<comment type="caution">
    <text evidence="4">The sequence shown here is derived from an EMBL/GenBank/DDBJ whole genome shotgun (WGS) entry which is preliminary data.</text>
</comment>
<feature type="DNA-binding region" description="OmpR/PhoB-type" evidence="2">
    <location>
        <begin position="2"/>
        <end position="99"/>
    </location>
</feature>
<sequence length="291" mass="32304">MSRLILFGDWQFRPDTQTLSRGDSSETLEPRVARLLEHFLAHPGEVQTHDDLIDAVWDGRVVSNEAVRRAVSSLRHALSNGGDEHPIRTIHRKGYVAELPPAREVAEVPSPAVQPAKRNYRFRIIGLCTLFGLLVTAYLLNPPTSIMDEPTEEVAGVRSIAVLPFTDLSPQQQPGHFALGLADELISELARYGGFQVAARSASFRYGGDNLDAQQLGQALGVRYIIEGNVRREGNRVRIGATLIDTDSGYRLWSQQYDRTLSSRLELQREIAQEVARTLRVVLVEAPTTAS</sequence>
<dbReference type="SUPFAM" id="SSF46894">
    <property type="entry name" value="C-terminal effector domain of the bipartite response regulators"/>
    <property type="match status" value="1"/>
</dbReference>
<evidence type="ECO:0000313" key="4">
    <source>
        <dbReference type="EMBL" id="TXS88927.1"/>
    </source>
</evidence>
<accession>A0A5C8ZMZ0</accession>
<organism evidence="4 5">
    <name type="scientific">Parahaliea maris</name>
    <dbReference type="NCBI Taxonomy" id="2716870"/>
    <lineage>
        <taxon>Bacteria</taxon>
        <taxon>Pseudomonadati</taxon>
        <taxon>Pseudomonadota</taxon>
        <taxon>Gammaproteobacteria</taxon>
        <taxon>Cellvibrionales</taxon>
        <taxon>Halieaceae</taxon>
        <taxon>Parahaliea</taxon>
    </lineage>
</organism>
<dbReference type="Pfam" id="PF00486">
    <property type="entry name" value="Trans_reg_C"/>
    <property type="match status" value="1"/>
</dbReference>
<feature type="domain" description="OmpR/PhoB-type" evidence="3">
    <location>
        <begin position="2"/>
        <end position="99"/>
    </location>
</feature>
<dbReference type="PROSITE" id="PS51755">
    <property type="entry name" value="OMPR_PHOB"/>
    <property type="match status" value="1"/>
</dbReference>
<dbReference type="Gene3D" id="3.40.50.10070">
    <property type="entry name" value="TolB, N-terminal domain"/>
    <property type="match status" value="1"/>
</dbReference>